<reference evidence="1 2" key="4">
    <citation type="journal article" date="2011" name="BMC Genomics">
        <title>RNA-Seq improves annotation of protein-coding genes in the cucumber genome.</title>
        <authorList>
            <person name="Li Z."/>
            <person name="Zhang Z."/>
            <person name="Yan P."/>
            <person name="Huang S."/>
            <person name="Fei Z."/>
            <person name="Lin K."/>
        </authorList>
    </citation>
    <scope>NUCLEOTIDE SEQUENCE [LARGE SCALE GENOMIC DNA]</scope>
    <source>
        <strain evidence="2">cv. 9930</strain>
    </source>
</reference>
<dbReference type="EMBL" id="CM002927">
    <property type="protein sequence ID" value="KGN47557.1"/>
    <property type="molecule type" value="Genomic_DNA"/>
</dbReference>
<organism evidence="1 2">
    <name type="scientific">Cucumis sativus</name>
    <name type="common">Cucumber</name>
    <dbReference type="NCBI Taxonomy" id="3659"/>
    <lineage>
        <taxon>Eukaryota</taxon>
        <taxon>Viridiplantae</taxon>
        <taxon>Streptophyta</taxon>
        <taxon>Embryophyta</taxon>
        <taxon>Tracheophyta</taxon>
        <taxon>Spermatophyta</taxon>
        <taxon>Magnoliopsida</taxon>
        <taxon>eudicotyledons</taxon>
        <taxon>Gunneridae</taxon>
        <taxon>Pentapetalae</taxon>
        <taxon>rosids</taxon>
        <taxon>fabids</taxon>
        <taxon>Cucurbitales</taxon>
        <taxon>Cucurbitaceae</taxon>
        <taxon>Benincaseae</taxon>
        <taxon>Cucumis</taxon>
    </lineage>
</organism>
<evidence type="ECO:0000313" key="1">
    <source>
        <dbReference type="EMBL" id="KGN47557.1"/>
    </source>
</evidence>
<proteinExistence type="predicted"/>
<dbReference type="Gramene" id="KGN47557">
    <property type="protein sequence ID" value="KGN47557"/>
    <property type="gene ID" value="Csa_6G358700"/>
</dbReference>
<sequence length="50" mass="5414">MDHSLTGCEFTRRGGECERVGEIWEDDRSGAGGVGIDWMKTLKVGKSGAQ</sequence>
<evidence type="ECO:0000313" key="2">
    <source>
        <dbReference type="Proteomes" id="UP000029981"/>
    </source>
</evidence>
<reference evidence="1 2" key="1">
    <citation type="journal article" date="2009" name="Nat. Genet.">
        <title>The genome of the cucumber, Cucumis sativus L.</title>
        <authorList>
            <person name="Huang S."/>
            <person name="Li R."/>
            <person name="Zhang Z."/>
            <person name="Li L."/>
            <person name="Gu X."/>
            <person name="Fan W."/>
            <person name="Lucas W.J."/>
            <person name="Wang X."/>
            <person name="Xie B."/>
            <person name="Ni P."/>
            <person name="Ren Y."/>
            <person name="Zhu H."/>
            <person name="Li J."/>
            <person name="Lin K."/>
            <person name="Jin W."/>
            <person name="Fei Z."/>
            <person name="Li G."/>
            <person name="Staub J."/>
            <person name="Kilian A."/>
            <person name="van der Vossen E.A."/>
            <person name="Wu Y."/>
            <person name="Guo J."/>
            <person name="He J."/>
            <person name="Jia Z."/>
            <person name="Ren Y."/>
            <person name="Tian G."/>
            <person name="Lu Y."/>
            <person name="Ruan J."/>
            <person name="Qian W."/>
            <person name="Wang M."/>
            <person name="Huang Q."/>
            <person name="Li B."/>
            <person name="Xuan Z."/>
            <person name="Cao J."/>
            <person name="Asan"/>
            <person name="Wu Z."/>
            <person name="Zhang J."/>
            <person name="Cai Q."/>
            <person name="Bai Y."/>
            <person name="Zhao B."/>
            <person name="Han Y."/>
            <person name="Li Y."/>
            <person name="Li X."/>
            <person name="Wang S."/>
            <person name="Shi Q."/>
            <person name="Liu S."/>
            <person name="Cho W.K."/>
            <person name="Kim J.Y."/>
            <person name="Xu Y."/>
            <person name="Heller-Uszynska K."/>
            <person name="Miao H."/>
            <person name="Cheng Z."/>
            <person name="Zhang S."/>
            <person name="Wu J."/>
            <person name="Yang Y."/>
            <person name="Kang H."/>
            <person name="Li M."/>
            <person name="Liang H."/>
            <person name="Ren X."/>
            <person name="Shi Z."/>
            <person name="Wen M."/>
            <person name="Jian M."/>
            <person name="Yang H."/>
            <person name="Zhang G."/>
            <person name="Yang Z."/>
            <person name="Chen R."/>
            <person name="Liu S."/>
            <person name="Li J."/>
            <person name="Ma L."/>
            <person name="Liu H."/>
            <person name="Zhou Y."/>
            <person name="Zhao J."/>
            <person name="Fang X."/>
            <person name="Li G."/>
            <person name="Fang L."/>
            <person name="Li Y."/>
            <person name="Liu D."/>
            <person name="Zheng H."/>
            <person name="Zhang Y."/>
            <person name="Qin N."/>
            <person name="Li Z."/>
            <person name="Yang G."/>
            <person name="Yang S."/>
            <person name="Bolund L."/>
            <person name="Kristiansen K."/>
            <person name="Zheng H."/>
            <person name="Li S."/>
            <person name="Zhang X."/>
            <person name="Yang H."/>
            <person name="Wang J."/>
            <person name="Sun R."/>
            <person name="Zhang B."/>
            <person name="Jiang S."/>
            <person name="Wang J."/>
            <person name="Du Y."/>
            <person name="Li S."/>
        </authorList>
    </citation>
    <scope>NUCLEOTIDE SEQUENCE [LARGE SCALE GENOMIC DNA]</scope>
    <source>
        <strain evidence="2">cv. 9930</strain>
    </source>
</reference>
<dbReference type="Proteomes" id="UP000029981">
    <property type="component" value="Chromosome 6"/>
</dbReference>
<accession>A0A0A0KGR8</accession>
<gene>
    <name evidence="1" type="ORF">Csa_6G358700</name>
</gene>
<name>A0A0A0KGR8_CUCSA</name>
<protein>
    <submittedName>
        <fullName evidence="1">Uncharacterized protein</fullName>
    </submittedName>
</protein>
<keyword evidence="2" id="KW-1185">Reference proteome</keyword>
<dbReference type="AlphaFoldDB" id="A0A0A0KGR8"/>
<reference evidence="1 2" key="3">
    <citation type="journal article" date="2010" name="BMC Genomics">
        <title>Transcriptome sequencing and comparative analysis of cucumber flowers with different sex types.</title>
        <authorList>
            <person name="Guo S."/>
            <person name="Zheng Y."/>
            <person name="Joung J.G."/>
            <person name="Liu S."/>
            <person name="Zhang Z."/>
            <person name="Crasta O.R."/>
            <person name="Sobral B.W."/>
            <person name="Xu Y."/>
            <person name="Huang S."/>
            <person name="Fei Z."/>
        </authorList>
    </citation>
    <scope>NUCLEOTIDE SEQUENCE [LARGE SCALE GENOMIC DNA]</scope>
    <source>
        <strain evidence="2">cv. 9930</strain>
    </source>
</reference>
<reference evidence="1 2" key="2">
    <citation type="journal article" date="2009" name="PLoS ONE">
        <title>An integrated genetic and cytogenetic map of the cucumber genome.</title>
        <authorList>
            <person name="Ren Y."/>
            <person name="Zhang Z."/>
            <person name="Liu J."/>
            <person name="Staub J.E."/>
            <person name="Han Y."/>
            <person name="Cheng Z."/>
            <person name="Li X."/>
            <person name="Lu J."/>
            <person name="Miao H."/>
            <person name="Kang H."/>
            <person name="Xie B."/>
            <person name="Gu X."/>
            <person name="Wang X."/>
            <person name="Du Y."/>
            <person name="Jin W."/>
            <person name="Huang S."/>
        </authorList>
    </citation>
    <scope>NUCLEOTIDE SEQUENCE [LARGE SCALE GENOMIC DNA]</scope>
    <source>
        <strain evidence="2">cv. 9930</strain>
    </source>
</reference>